<name>A0AAW0R8B1_9PEZI</name>
<dbReference type="GO" id="GO:0051455">
    <property type="term" value="P:spindle attachment to meiosis I kinetochore"/>
    <property type="evidence" value="ECO:0007669"/>
    <property type="project" value="TreeGrafter"/>
</dbReference>
<feature type="domain" description="Mif2/CENP-C cupin" evidence="8">
    <location>
        <begin position="576"/>
        <end position="660"/>
    </location>
</feature>
<dbReference type="AlphaFoldDB" id="A0AAW0R8B1"/>
<feature type="compositionally biased region" description="Acidic residues" evidence="7">
    <location>
        <begin position="74"/>
        <end position="91"/>
    </location>
</feature>
<comment type="subcellular location">
    <subcellularLocation>
        <location evidence="1">Nucleus</location>
    </subcellularLocation>
</comment>
<dbReference type="FunFam" id="2.60.120.10:FF:000033">
    <property type="entry name" value="Centromere protein C 1"/>
    <property type="match status" value="1"/>
</dbReference>
<keyword evidence="11" id="KW-1185">Reference proteome</keyword>
<evidence type="ECO:0000256" key="7">
    <source>
        <dbReference type="SAM" id="MobiDB-lite"/>
    </source>
</evidence>
<dbReference type="InterPro" id="IPR028386">
    <property type="entry name" value="CENP-C/Mif2/cnp3"/>
</dbReference>
<dbReference type="Pfam" id="PF11699">
    <property type="entry name" value="CENP-C_C"/>
    <property type="match status" value="1"/>
</dbReference>
<dbReference type="InterPro" id="IPR014710">
    <property type="entry name" value="RmlC-like_jellyroll"/>
</dbReference>
<dbReference type="PANTHER" id="PTHR16684">
    <property type="entry name" value="CENTROMERE PROTEIN C"/>
    <property type="match status" value="1"/>
</dbReference>
<feature type="compositionally biased region" description="Polar residues" evidence="7">
    <location>
        <begin position="169"/>
        <end position="186"/>
    </location>
</feature>
<dbReference type="GO" id="GO:0019237">
    <property type="term" value="F:centromeric DNA binding"/>
    <property type="evidence" value="ECO:0007669"/>
    <property type="project" value="InterPro"/>
</dbReference>
<keyword evidence="3" id="KW-0238">DNA-binding</keyword>
<dbReference type="GO" id="GO:0051382">
    <property type="term" value="P:kinetochore assembly"/>
    <property type="evidence" value="ECO:0007669"/>
    <property type="project" value="InterPro"/>
</dbReference>
<feature type="compositionally biased region" description="Polar residues" evidence="7">
    <location>
        <begin position="1"/>
        <end position="19"/>
    </location>
</feature>
<evidence type="ECO:0000256" key="4">
    <source>
        <dbReference type="ARBA" id="ARBA00023242"/>
    </source>
</evidence>
<proteinExistence type="inferred from homology"/>
<evidence type="ECO:0000256" key="5">
    <source>
        <dbReference type="ARBA" id="ARBA00057947"/>
    </source>
</evidence>
<dbReference type="GO" id="GO:0005634">
    <property type="term" value="C:nucleus"/>
    <property type="evidence" value="ECO:0007669"/>
    <property type="project" value="UniProtKB-SubCell"/>
</dbReference>
<keyword evidence="4" id="KW-0539">Nucleus</keyword>
<feature type="compositionally biased region" description="Acidic residues" evidence="7">
    <location>
        <begin position="249"/>
        <end position="283"/>
    </location>
</feature>
<dbReference type="InterPro" id="IPR011051">
    <property type="entry name" value="RmlC_Cupin_sf"/>
</dbReference>
<dbReference type="InterPro" id="IPR028929">
    <property type="entry name" value="Mif2_N"/>
</dbReference>
<dbReference type="Gene3D" id="2.60.120.10">
    <property type="entry name" value="Jelly Rolls"/>
    <property type="match status" value="1"/>
</dbReference>
<evidence type="ECO:0000313" key="10">
    <source>
        <dbReference type="EMBL" id="KAK8130104.1"/>
    </source>
</evidence>
<dbReference type="CDD" id="cd06993">
    <property type="entry name" value="cupin_CENP-C_C"/>
    <property type="match status" value="1"/>
</dbReference>
<dbReference type="Pfam" id="PF15624">
    <property type="entry name" value="Mif2_N"/>
    <property type="match status" value="1"/>
</dbReference>
<feature type="compositionally biased region" description="Basic residues" evidence="7">
    <location>
        <begin position="290"/>
        <end position="299"/>
    </location>
</feature>
<evidence type="ECO:0000313" key="11">
    <source>
        <dbReference type="Proteomes" id="UP001392437"/>
    </source>
</evidence>
<gene>
    <name evidence="10" type="ORF">PG999_002484</name>
</gene>
<comment type="similarity">
    <text evidence="2">Belongs to the CENP-C/MIF2 family.</text>
</comment>
<evidence type="ECO:0000256" key="6">
    <source>
        <dbReference type="ARBA" id="ARBA00075033"/>
    </source>
</evidence>
<dbReference type="PANTHER" id="PTHR16684:SF11">
    <property type="entry name" value="CENTROMERE PROTEIN C"/>
    <property type="match status" value="1"/>
</dbReference>
<comment type="function">
    <text evidence="5">Component of the kinetochore, a multiprotein complex that assembles on centromeric DNA and attaches chromosomes to spindle microtubules, mediating chromosome segregation and sister chromatid segregation during meiosis and mitosis. Component of the inner kinetochore constitutive centromere-associated network (CCAN), which serves as a structural platform for outer kinetochore assembly.</text>
</comment>
<organism evidence="10 11">
    <name type="scientific">Apiospora kogelbergensis</name>
    <dbReference type="NCBI Taxonomy" id="1337665"/>
    <lineage>
        <taxon>Eukaryota</taxon>
        <taxon>Fungi</taxon>
        <taxon>Dikarya</taxon>
        <taxon>Ascomycota</taxon>
        <taxon>Pezizomycotina</taxon>
        <taxon>Sordariomycetes</taxon>
        <taxon>Xylariomycetidae</taxon>
        <taxon>Amphisphaeriales</taxon>
        <taxon>Apiosporaceae</taxon>
        <taxon>Apiospora</taxon>
    </lineage>
</organism>
<feature type="region of interest" description="Disordered" evidence="7">
    <location>
        <begin position="1"/>
        <end position="423"/>
    </location>
</feature>
<dbReference type="GO" id="GO:0051315">
    <property type="term" value="P:attachment of mitotic spindle microtubules to kinetochore"/>
    <property type="evidence" value="ECO:0007669"/>
    <property type="project" value="TreeGrafter"/>
</dbReference>
<evidence type="ECO:0000256" key="2">
    <source>
        <dbReference type="ARBA" id="ARBA00010291"/>
    </source>
</evidence>
<feature type="domain" description="Mif2 N-terminal" evidence="9">
    <location>
        <begin position="21"/>
        <end position="162"/>
    </location>
</feature>
<feature type="region of interest" description="Disordered" evidence="7">
    <location>
        <begin position="481"/>
        <end position="529"/>
    </location>
</feature>
<evidence type="ECO:0000259" key="9">
    <source>
        <dbReference type="Pfam" id="PF15624"/>
    </source>
</evidence>
<feature type="compositionally biased region" description="Low complexity" evidence="7">
    <location>
        <begin position="307"/>
        <end position="318"/>
    </location>
</feature>
<dbReference type="GO" id="GO:0000776">
    <property type="term" value="C:kinetochore"/>
    <property type="evidence" value="ECO:0007669"/>
    <property type="project" value="InterPro"/>
</dbReference>
<comment type="caution">
    <text evidence="10">The sequence shown here is derived from an EMBL/GenBank/DDBJ whole genome shotgun (WGS) entry which is preliminary data.</text>
</comment>
<feature type="region of interest" description="Disordered" evidence="7">
    <location>
        <begin position="457"/>
        <end position="476"/>
    </location>
</feature>
<dbReference type="InterPro" id="IPR025974">
    <property type="entry name" value="Mif2/CENP-C_cupin"/>
</dbReference>
<accession>A0AAW0R8B1</accession>
<evidence type="ECO:0000256" key="3">
    <source>
        <dbReference type="ARBA" id="ARBA00023125"/>
    </source>
</evidence>
<feature type="compositionally biased region" description="Acidic residues" evidence="7">
    <location>
        <begin position="512"/>
        <end position="525"/>
    </location>
</feature>
<sequence>MAPRQASSQRRNQPSQNEGQIFELGVRGRKTGVTLVDTGERDEYGMEPVDNLFSSPGKETDTAKNTNGAANGQYEEEQSDEEQSMELDDESQLGPATVARMRNPAKGRLSIPRARSPVKTHLNSPARHNTHIAPGSSPTRGSVVDDRGESPTSKSVKRRLNFADPTLQPPTNGTFKAKSSGSQGSRPVNRIPSSDDEEDLPRRARPNKNQKPVQQEFDEEEEEEEEEEEPMEVLDMGEVASDLGSPAPDEPEIANESGQEQEEEEEEEQEQEEEEEPAEEVPIEVEKPQPKKRGRKPKNKGADSSELEAPNAAGPAEAPAKKQRGRPKRDSGVQAPEPTTKGSKRRISDQGSQEASESADADDRGTKKARKEKVKPVKAEASKPAAKGKPGRKRKSSGVGPASPAVIPRAPMPKSRGLQILRREALGEGNIRTTRSGRISAKPLEFWKGERYEFDTDNEDLVPDKGGRHIKLATIKSVVRVEAGPDEPKSKRRGRPGGGGARGRPKRRASAEEDEEDEDRSDWEDDPGRMVGECIVWRPEYEQEPPEGEEQVEVIDEEMAISEAAVQMKDIKGATFQFAKTLTLPFFGSGIVDLPPNSEKKPKNARKMQMVFFVHYGSVVVTIAGTNFRIGKGGQFFVPRGNHYSIANDTEKPARIFFAQGCEMHVAPEGE</sequence>
<reference evidence="10 11" key="1">
    <citation type="submission" date="2023-01" db="EMBL/GenBank/DDBJ databases">
        <title>Analysis of 21 Apiospora genomes using comparative genomics revels a genus with tremendous synthesis potential of carbohydrate active enzymes and secondary metabolites.</title>
        <authorList>
            <person name="Sorensen T."/>
        </authorList>
    </citation>
    <scope>NUCLEOTIDE SEQUENCE [LARGE SCALE GENOMIC DNA]</scope>
    <source>
        <strain evidence="10 11">CBS 117206</strain>
    </source>
</reference>
<dbReference type="SUPFAM" id="SSF51182">
    <property type="entry name" value="RmlC-like cupins"/>
    <property type="match status" value="1"/>
</dbReference>
<feature type="compositionally biased region" description="Acidic residues" evidence="7">
    <location>
        <begin position="216"/>
        <end position="232"/>
    </location>
</feature>
<dbReference type="Proteomes" id="UP001392437">
    <property type="component" value="Unassembled WGS sequence"/>
</dbReference>
<evidence type="ECO:0000259" key="8">
    <source>
        <dbReference type="Pfam" id="PF11699"/>
    </source>
</evidence>
<dbReference type="EMBL" id="JAQQWP010000002">
    <property type="protein sequence ID" value="KAK8130104.1"/>
    <property type="molecule type" value="Genomic_DNA"/>
</dbReference>
<evidence type="ECO:0000256" key="1">
    <source>
        <dbReference type="ARBA" id="ARBA00004123"/>
    </source>
</evidence>
<protein>
    <recommendedName>
        <fullName evidence="6">CENP-C homolog</fullName>
    </recommendedName>
</protein>